<protein>
    <recommendedName>
        <fullName evidence="4">Alpha/beta hydrolase</fullName>
    </recommendedName>
</protein>
<dbReference type="SUPFAM" id="SSF53474">
    <property type="entry name" value="alpha/beta-Hydrolases"/>
    <property type="match status" value="2"/>
</dbReference>
<accession>A0A3N4A3Y4</accession>
<dbReference type="AlphaFoldDB" id="A0A3N4A3Y4"/>
<evidence type="ECO:0000313" key="3">
    <source>
        <dbReference type="Proteomes" id="UP000270616"/>
    </source>
</evidence>
<keyword evidence="3" id="KW-1185">Reference proteome</keyword>
<feature type="region of interest" description="Disordered" evidence="1">
    <location>
        <begin position="1"/>
        <end position="20"/>
    </location>
</feature>
<dbReference type="EMBL" id="RKMF01000007">
    <property type="protein sequence ID" value="ROZ63268.1"/>
    <property type="molecule type" value="Genomic_DNA"/>
</dbReference>
<sequence length="665" mass="69888">MKGERTMSSTTENRTSGPIPTWVRVPETAAQRDTGEGLAPTTTRRDAQTVEGRDVATGPVLHGVLEAPTTAQMTVSGSESDFAGPHGVTGRGGARFAVLLVHPVGREHVVSLRAVVALSHELAMRGALVLRIALRGTGDSSAAPEDLAAAWAADVQAGLAELAARSPGLPLTAVGLRMGAAALSTALVREAPSAVRPQRVILWEPVGGRAYLRRAAALRRMSLDRETVEADRGTETAGELYSPAQAASLKRLADPARASLPTGWRIHVESDPESAELLYQVSSEFARVPRTTVKAIADELATSVAPRSSGSDDPHGSDGANGDDGARGLDLEPVSVVRSTHQGVDITETLVRTTAGHPGILTEPADATPLPAETAVLMVSAAAEPADGPTGLWTTCARDLAAHGLTVLRSDRPRCGVSTDPLDDDPPVPYEDAAIDAVADDAHWLAGRTGLPVTGVGLCVGAWLLLRTGTGGNLSRVIAFNNIAWRTGTAFYQRVYREIATWDGAPAGLVPDVVPSDSTLSRAKKSARRFLSVSKARVEANAPAWLWHAIGRTGIVDAPSVVLADPAMPPAVDLILGREDLQRFEQLHGPWALSRMKGRITERGGRDGVTVPEILLTPQAAGPLESRASGVVLRSVPELDHGLLSAVARDAVRTILHELLVRTPD</sequence>
<dbReference type="InterPro" id="IPR029058">
    <property type="entry name" value="AB_hydrolase_fold"/>
</dbReference>
<organism evidence="2 3">
    <name type="scientific">Kocuria soli</name>
    <dbReference type="NCBI Taxonomy" id="2485125"/>
    <lineage>
        <taxon>Bacteria</taxon>
        <taxon>Bacillati</taxon>
        <taxon>Actinomycetota</taxon>
        <taxon>Actinomycetes</taxon>
        <taxon>Micrococcales</taxon>
        <taxon>Micrococcaceae</taxon>
        <taxon>Kocuria</taxon>
    </lineage>
</organism>
<name>A0A3N4A3Y4_9MICC</name>
<gene>
    <name evidence="2" type="ORF">EDL96_06930</name>
</gene>
<evidence type="ECO:0008006" key="4">
    <source>
        <dbReference type="Google" id="ProtNLM"/>
    </source>
</evidence>
<proteinExistence type="predicted"/>
<reference evidence="2 3" key="1">
    <citation type="submission" date="2018-10" db="EMBL/GenBank/DDBJ databases">
        <title>Kocuria sp. M5W7-7, whole genome shotgun sequence.</title>
        <authorList>
            <person name="Tuo L."/>
        </authorList>
    </citation>
    <scope>NUCLEOTIDE SEQUENCE [LARGE SCALE GENOMIC DNA]</scope>
    <source>
        <strain evidence="2 3">M5W7-7</strain>
    </source>
</reference>
<comment type="caution">
    <text evidence="2">The sequence shown here is derived from an EMBL/GenBank/DDBJ whole genome shotgun (WGS) entry which is preliminary data.</text>
</comment>
<dbReference type="Proteomes" id="UP000270616">
    <property type="component" value="Unassembled WGS sequence"/>
</dbReference>
<feature type="region of interest" description="Disordered" evidence="1">
    <location>
        <begin position="303"/>
        <end position="329"/>
    </location>
</feature>
<feature type="compositionally biased region" description="Polar residues" evidence="1">
    <location>
        <begin position="1"/>
        <end position="18"/>
    </location>
</feature>
<dbReference type="Gene3D" id="3.40.50.1820">
    <property type="entry name" value="alpha/beta hydrolase"/>
    <property type="match status" value="2"/>
</dbReference>
<evidence type="ECO:0000256" key="1">
    <source>
        <dbReference type="SAM" id="MobiDB-lite"/>
    </source>
</evidence>
<evidence type="ECO:0000313" key="2">
    <source>
        <dbReference type="EMBL" id="ROZ63268.1"/>
    </source>
</evidence>